<feature type="transmembrane region" description="Helical" evidence="1">
    <location>
        <begin position="95"/>
        <end position="114"/>
    </location>
</feature>
<evidence type="ECO:0000313" key="3">
    <source>
        <dbReference type="EMBL" id="RDY22497.1"/>
    </source>
</evidence>
<comment type="caution">
    <text evidence="3">The sequence shown here is derived from an EMBL/GenBank/DDBJ whole genome shotgun (WGS) entry which is preliminary data.</text>
</comment>
<keyword evidence="1" id="KW-1133">Transmembrane helix</keyword>
<keyword evidence="1" id="KW-0472">Membrane</keyword>
<protein>
    <submittedName>
        <fullName evidence="3">YdcF family protein</fullName>
    </submittedName>
</protein>
<keyword evidence="1" id="KW-0812">Transmembrane</keyword>
<dbReference type="CDD" id="cd06259">
    <property type="entry name" value="YdcF-like"/>
    <property type="match status" value="1"/>
</dbReference>
<feature type="transmembrane region" description="Helical" evidence="1">
    <location>
        <begin position="54"/>
        <end position="83"/>
    </location>
</feature>
<dbReference type="PANTHER" id="PTHR30336:SF18">
    <property type="entry name" value="MEMBRANE PROTEIN"/>
    <property type="match status" value="1"/>
</dbReference>
<feature type="domain" description="DUF218" evidence="2">
    <location>
        <begin position="165"/>
        <end position="313"/>
    </location>
</feature>
<name>A0A371IPU6_9FIRM</name>
<feature type="transmembrane region" description="Helical" evidence="1">
    <location>
        <begin position="29"/>
        <end position="48"/>
    </location>
</feature>
<dbReference type="PANTHER" id="PTHR30336">
    <property type="entry name" value="INNER MEMBRANE PROTEIN, PROBABLE PERMEASE"/>
    <property type="match status" value="1"/>
</dbReference>
<feature type="transmembrane region" description="Helical" evidence="1">
    <location>
        <begin position="134"/>
        <end position="155"/>
    </location>
</feature>
<proteinExistence type="predicted"/>
<gene>
    <name evidence="3" type="ORF">CHF27_013135</name>
</gene>
<dbReference type="Gene3D" id="3.40.50.620">
    <property type="entry name" value="HUPs"/>
    <property type="match status" value="1"/>
</dbReference>
<dbReference type="InterPro" id="IPR003848">
    <property type="entry name" value="DUF218"/>
</dbReference>
<reference evidence="3 4" key="1">
    <citation type="journal article" date="2017" name="Genome Announc.">
        <title>Draft Genome Sequence of Romboutsia maritimum sp. nov. Strain CCRI-22766(T), Isolated from Coastal Estuarine Mud.</title>
        <authorList>
            <person name="Maheux A.F."/>
            <person name="Boudreau D.K."/>
            <person name="Berube E."/>
            <person name="Boissinot M."/>
            <person name="Raymond F."/>
            <person name="Brodeur S."/>
            <person name="Corbeil J."/>
            <person name="Brightwell G."/>
            <person name="Broda D."/>
            <person name="Omar R.F."/>
            <person name="Bergeron M.G."/>
        </authorList>
    </citation>
    <scope>NUCLEOTIDE SEQUENCE [LARGE SCALE GENOMIC DNA]</scope>
    <source>
        <strain evidence="3 4">CCRI-22766</strain>
    </source>
</reference>
<dbReference type="Proteomes" id="UP000243494">
    <property type="component" value="Unassembled WGS sequence"/>
</dbReference>
<feature type="transmembrane region" description="Helical" evidence="1">
    <location>
        <begin position="6"/>
        <end position="22"/>
    </location>
</feature>
<feature type="transmembrane region" description="Helical" evidence="1">
    <location>
        <begin position="322"/>
        <end position="347"/>
    </location>
</feature>
<evidence type="ECO:0000259" key="2">
    <source>
        <dbReference type="Pfam" id="PF02698"/>
    </source>
</evidence>
<evidence type="ECO:0000256" key="1">
    <source>
        <dbReference type="SAM" id="Phobius"/>
    </source>
</evidence>
<evidence type="ECO:0000313" key="4">
    <source>
        <dbReference type="Proteomes" id="UP000243494"/>
    </source>
</evidence>
<organism evidence="3 4">
    <name type="scientific">Romboutsia maritimum</name>
    <dbReference type="NCBI Taxonomy" id="2020948"/>
    <lineage>
        <taxon>Bacteria</taxon>
        <taxon>Bacillati</taxon>
        <taxon>Bacillota</taxon>
        <taxon>Clostridia</taxon>
        <taxon>Peptostreptococcales</taxon>
        <taxon>Peptostreptococcaceae</taxon>
        <taxon>Romboutsia</taxon>
    </lineage>
</organism>
<dbReference type="GO" id="GO:0005886">
    <property type="term" value="C:plasma membrane"/>
    <property type="evidence" value="ECO:0007669"/>
    <property type="project" value="TreeGrafter"/>
</dbReference>
<accession>A0A371IPU6</accession>
<dbReference type="AlphaFoldDB" id="A0A371IPU6"/>
<dbReference type="FunFam" id="3.40.50.620:FF:000150">
    <property type="entry name" value="Integral membrane protein"/>
    <property type="match status" value="1"/>
</dbReference>
<keyword evidence="4" id="KW-1185">Reference proteome</keyword>
<dbReference type="EMBL" id="NOJZ02000047">
    <property type="protein sequence ID" value="RDY22497.1"/>
    <property type="molecule type" value="Genomic_DNA"/>
</dbReference>
<sequence>MSIFLSLSILSLAIFLISYFYDRRRVLTGFLFNVFLISTGLAISFLGVTSNNIFLEFIVLIIFIIMIFVLLFGIYALIIGLLINAKIVIQRERKSLSNLLTLFLGLTLIGYVIIDICNFDRFLYPDVRQFFNSFYMIGLYFLFDVFNFLMASLIYQLNRPKMNQDFIIVLGSRLMGDKVPPLLASRVNKAISFYNKQSKISKPPKIIFSGGQGHDEEISEALGMQLYAIDKGIPMKDTILEDKSVSTLQNMKFSKSIMDNLMPTSYNSIFVTNNYHLFRAGIYARLANLKSQGIGSKTAKYFLPNAMIREYIAIVSMYKKRYIVISILILAFNILLIILPKITLIYIKFTQ</sequence>
<dbReference type="Pfam" id="PF02698">
    <property type="entry name" value="DUF218"/>
    <property type="match status" value="1"/>
</dbReference>
<dbReference type="GO" id="GO:0000270">
    <property type="term" value="P:peptidoglycan metabolic process"/>
    <property type="evidence" value="ECO:0007669"/>
    <property type="project" value="TreeGrafter"/>
</dbReference>
<dbReference type="GO" id="GO:0043164">
    <property type="term" value="P:Gram-negative-bacterium-type cell wall biogenesis"/>
    <property type="evidence" value="ECO:0007669"/>
    <property type="project" value="TreeGrafter"/>
</dbReference>
<dbReference type="InterPro" id="IPR014729">
    <property type="entry name" value="Rossmann-like_a/b/a_fold"/>
</dbReference>
<dbReference type="InterPro" id="IPR051599">
    <property type="entry name" value="Cell_Envelope_Assoc"/>
</dbReference>
<dbReference type="OrthoDB" id="9782395at2"/>